<gene>
    <name evidence="1" type="ORF">PACLA_8A076917</name>
</gene>
<proteinExistence type="predicted"/>
<name>A0A7D9DE97_PARCT</name>
<keyword evidence="2" id="KW-1185">Reference proteome</keyword>
<organism evidence="1 2">
    <name type="scientific">Paramuricea clavata</name>
    <name type="common">Red gorgonian</name>
    <name type="synonym">Violescent sea-whip</name>
    <dbReference type="NCBI Taxonomy" id="317549"/>
    <lineage>
        <taxon>Eukaryota</taxon>
        <taxon>Metazoa</taxon>
        <taxon>Cnidaria</taxon>
        <taxon>Anthozoa</taxon>
        <taxon>Octocorallia</taxon>
        <taxon>Malacalcyonacea</taxon>
        <taxon>Plexauridae</taxon>
        <taxon>Paramuricea</taxon>
    </lineage>
</organism>
<dbReference type="Proteomes" id="UP001152795">
    <property type="component" value="Unassembled WGS sequence"/>
</dbReference>
<reference evidence="1" key="1">
    <citation type="submission" date="2020-04" db="EMBL/GenBank/DDBJ databases">
        <authorList>
            <person name="Alioto T."/>
            <person name="Alioto T."/>
            <person name="Gomez Garrido J."/>
        </authorList>
    </citation>
    <scope>NUCLEOTIDE SEQUENCE</scope>
    <source>
        <strain evidence="1">A484AB</strain>
    </source>
</reference>
<dbReference type="AlphaFoldDB" id="A0A7D9DE97"/>
<dbReference type="EMBL" id="CACRXK020000641">
    <property type="protein sequence ID" value="CAB3983666.1"/>
    <property type="molecule type" value="Genomic_DNA"/>
</dbReference>
<comment type="caution">
    <text evidence="1">The sequence shown here is derived from an EMBL/GenBank/DDBJ whole genome shotgun (WGS) entry which is preliminary data.</text>
</comment>
<sequence length="109" mass="12370">MGQEICNRVSKDIVKEMRANKTPKAMMRASKAAAGVDQIVKRVNEVSNIKPASQSYTHKETSNEEVMMFQDLQKLQPFNTKKGRYHHNFKEIVVSPTSSVNMSELFTHG</sequence>
<accession>A0A7D9DE97</accession>
<dbReference type="OrthoDB" id="374045at2759"/>
<evidence type="ECO:0000313" key="1">
    <source>
        <dbReference type="EMBL" id="CAB3983666.1"/>
    </source>
</evidence>
<evidence type="ECO:0000313" key="2">
    <source>
        <dbReference type="Proteomes" id="UP001152795"/>
    </source>
</evidence>
<protein>
    <submittedName>
        <fullName evidence="1">Uncharacterized protein</fullName>
    </submittedName>
</protein>